<sequence>MEKCFHLSDNVYNSACTLCATEFDSSSITSTSLKITQCKSDIEIDQLEDVGTYDTETINEKDFYPWIVVLSTFLILMVGLGTGQSWGVLQNYYEQNEFGGMASVLDSWCGLWYWHINHVLYCA</sequence>
<keyword evidence="1" id="KW-1133">Transmembrane helix</keyword>
<keyword evidence="3" id="KW-1185">Reference proteome</keyword>
<dbReference type="GeneID" id="93611439"/>
<protein>
    <submittedName>
        <fullName evidence="2">Uncharacterized protein</fullName>
    </submittedName>
</protein>
<dbReference type="Proteomes" id="UP000009138">
    <property type="component" value="Unassembled WGS sequence"/>
</dbReference>
<dbReference type="VEuPathDB" id="FungiDB:RO3G_04468"/>
<evidence type="ECO:0000313" key="3">
    <source>
        <dbReference type="Proteomes" id="UP000009138"/>
    </source>
</evidence>
<evidence type="ECO:0000256" key="1">
    <source>
        <dbReference type="SAM" id="Phobius"/>
    </source>
</evidence>
<gene>
    <name evidence="2" type="ORF">RO3G_04468</name>
</gene>
<dbReference type="OrthoDB" id="10313594at2759"/>
<reference evidence="2 3" key="1">
    <citation type="journal article" date="2009" name="PLoS Genet.">
        <title>Genomic analysis of the basal lineage fungus Rhizopus oryzae reveals a whole-genome duplication.</title>
        <authorList>
            <person name="Ma L.-J."/>
            <person name="Ibrahim A.S."/>
            <person name="Skory C."/>
            <person name="Grabherr M.G."/>
            <person name="Burger G."/>
            <person name="Butler M."/>
            <person name="Elias M."/>
            <person name="Idnurm A."/>
            <person name="Lang B.F."/>
            <person name="Sone T."/>
            <person name="Abe A."/>
            <person name="Calvo S.E."/>
            <person name="Corrochano L.M."/>
            <person name="Engels R."/>
            <person name="Fu J."/>
            <person name="Hansberg W."/>
            <person name="Kim J.-M."/>
            <person name="Kodira C.D."/>
            <person name="Koehrsen M.J."/>
            <person name="Liu B."/>
            <person name="Miranda-Saavedra D."/>
            <person name="O'Leary S."/>
            <person name="Ortiz-Castellanos L."/>
            <person name="Poulter R."/>
            <person name="Rodriguez-Romero J."/>
            <person name="Ruiz-Herrera J."/>
            <person name="Shen Y.-Q."/>
            <person name="Zeng Q."/>
            <person name="Galagan J."/>
            <person name="Birren B.W."/>
            <person name="Cuomo C.A."/>
            <person name="Wickes B.L."/>
        </authorList>
    </citation>
    <scope>NUCLEOTIDE SEQUENCE [LARGE SCALE GENOMIC DNA]</scope>
    <source>
        <strain evidence="3">RA 99-880 / ATCC MYA-4621 / FGSC 9543 / NRRL 43880</strain>
    </source>
</reference>
<proteinExistence type="predicted"/>
<keyword evidence="1" id="KW-0472">Membrane</keyword>
<dbReference type="RefSeq" id="XP_067515159.1">
    <property type="nucleotide sequence ID" value="XM_067659058.1"/>
</dbReference>
<keyword evidence="1" id="KW-0812">Transmembrane</keyword>
<dbReference type="AlphaFoldDB" id="I1BU83"/>
<dbReference type="InParanoid" id="I1BU83"/>
<dbReference type="EMBL" id="CH476734">
    <property type="protein sequence ID" value="EIE79763.1"/>
    <property type="molecule type" value="Genomic_DNA"/>
</dbReference>
<feature type="transmembrane region" description="Helical" evidence="1">
    <location>
        <begin position="63"/>
        <end position="83"/>
    </location>
</feature>
<accession>I1BU83</accession>
<evidence type="ECO:0000313" key="2">
    <source>
        <dbReference type="EMBL" id="EIE79763.1"/>
    </source>
</evidence>
<name>I1BU83_RHIO9</name>
<organism evidence="2 3">
    <name type="scientific">Rhizopus delemar (strain RA 99-880 / ATCC MYA-4621 / FGSC 9543 / NRRL 43880)</name>
    <name type="common">Mucormycosis agent</name>
    <name type="synonym">Rhizopus arrhizus var. delemar</name>
    <dbReference type="NCBI Taxonomy" id="246409"/>
    <lineage>
        <taxon>Eukaryota</taxon>
        <taxon>Fungi</taxon>
        <taxon>Fungi incertae sedis</taxon>
        <taxon>Mucoromycota</taxon>
        <taxon>Mucoromycotina</taxon>
        <taxon>Mucoromycetes</taxon>
        <taxon>Mucorales</taxon>
        <taxon>Mucorineae</taxon>
        <taxon>Rhizopodaceae</taxon>
        <taxon>Rhizopus</taxon>
    </lineage>
</organism>